<feature type="transmembrane region" description="Helical" evidence="7">
    <location>
        <begin position="299"/>
        <end position="327"/>
    </location>
</feature>
<feature type="transmembrane region" description="Helical" evidence="7">
    <location>
        <begin position="557"/>
        <end position="578"/>
    </location>
</feature>
<organism evidence="9 10">
    <name type="scientific">Phytophthora nicotianae (strain INRA-310)</name>
    <name type="common">Phytophthora parasitica</name>
    <dbReference type="NCBI Taxonomy" id="761204"/>
    <lineage>
        <taxon>Eukaryota</taxon>
        <taxon>Sar</taxon>
        <taxon>Stramenopiles</taxon>
        <taxon>Oomycota</taxon>
        <taxon>Peronosporomycetes</taxon>
        <taxon>Peronosporales</taxon>
        <taxon>Peronosporaceae</taxon>
        <taxon>Phytophthora</taxon>
    </lineage>
</organism>
<sequence>MTLQEKFIKTSNEKLAQRRTSWTFMRALLWKNWLIKKRQPMATLCEILVPTFFILLLGMLKLITTTVDVPAGWSDDADNTAGTRYNLFQPTGLDIEGDDRDSVGRVPTTDGSLQDVDSFQKDIVTDYYSVYTVTGFMTLQTLATRFVTCMPEWNSANQSTTGVCQRPQTTAMASPELDNTLLDVLTEDALIQEALIGLGMSGDTSISTILTALSNSTKEALLTPLRQAPQSMLGATVAPFPVDDYTSSPFYDNVSSVFSIVFVMAYLFTISRILVVLIQEKELRLREFMKILGVSEKSIIVTWYVTYTAILFVGAVVQALAGLAGLFANSSMFVTFLFFFLFGLSVLALAFLISTLFSKARVGAFVGMVAFFAMYAISQGFSDSTAESTKKIGSILSPVALSLGVNVFANAEKTGEGVQFSTMDTLSHNYSISAAIGMFAFDTILYTILGLYFAKVVPREYGTSLKWYFPVSPSYWRSHKQRQVITESLPDARLDTVTIELNPDFELVSTDMREQERNGEALSVKHLRKVFQVPGGEKIAVKGLDVTICSSETFPAVILLFVLFGLAICPFTYCLSFLFKEHASAQTYTIVLNFMIGVVLMITSFILDTVDSTSDANSVLKFFWRFSPLFNLGNGLLSMVTNDIDTIQYSEGTTSPFSGDVIGWELLYLALTLVLYMSLAVYLDYSKTFAKAKDDIHDHKNYGENHEIDEDVQNEADRVAAGDADGDAVKLVGLRKVYPGGKVAVRNLSFGLKRGECFGFLGINHHDWAHSYLPRT</sequence>
<feature type="transmembrane region" description="Helical" evidence="7">
    <location>
        <begin position="333"/>
        <end position="353"/>
    </location>
</feature>
<evidence type="ECO:0000256" key="1">
    <source>
        <dbReference type="ARBA" id="ARBA00004141"/>
    </source>
</evidence>
<dbReference type="InterPro" id="IPR013525">
    <property type="entry name" value="ABC2_TM"/>
</dbReference>
<dbReference type="EMBL" id="KI669576">
    <property type="protein sequence ID" value="ETN13011.1"/>
    <property type="molecule type" value="Genomic_DNA"/>
</dbReference>
<dbReference type="PANTHER" id="PTHR19229">
    <property type="entry name" value="ATP-BINDING CASSETTE TRANSPORTER SUBFAMILY A ABCA"/>
    <property type="match status" value="1"/>
</dbReference>
<feature type="transmembrane region" description="Helical" evidence="7">
    <location>
        <begin position="430"/>
        <end position="454"/>
    </location>
</feature>
<dbReference type="Proteomes" id="UP000018817">
    <property type="component" value="Unassembled WGS sequence"/>
</dbReference>
<dbReference type="GO" id="GO:0016020">
    <property type="term" value="C:membrane"/>
    <property type="evidence" value="ECO:0007669"/>
    <property type="project" value="UniProtKB-SubCell"/>
</dbReference>
<evidence type="ECO:0000259" key="8">
    <source>
        <dbReference type="Pfam" id="PF12698"/>
    </source>
</evidence>
<name>W2QJC7_PHYN3</name>
<evidence type="ECO:0000256" key="6">
    <source>
        <dbReference type="ARBA" id="ARBA00023136"/>
    </source>
</evidence>
<keyword evidence="3 7" id="KW-0812">Transmembrane</keyword>
<dbReference type="STRING" id="761204.W2QJC7"/>
<dbReference type="InterPro" id="IPR026082">
    <property type="entry name" value="ABCA"/>
</dbReference>
<evidence type="ECO:0000256" key="7">
    <source>
        <dbReference type="SAM" id="Phobius"/>
    </source>
</evidence>
<dbReference type="RefSeq" id="XP_008902102.1">
    <property type="nucleotide sequence ID" value="XM_008903854.1"/>
</dbReference>
<dbReference type="AlphaFoldDB" id="W2QJC7"/>
<keyword evidence="2" id="KW-0813">Transport</keyword>
<dbReference type="Pfam" id="PF12698">
    <property type="entry name" value="ABC2_membrane_3"/>
    <property type="match status" value="2"/>
</dbReference>
<dbReference type="OMA" id="EACAEKF"/>
<accession>W2QJC7</accession>
<keyword evidence="6 7" id="KW-0472">Membrane</keyword>
<feature type="domain" description="ABC-2 type transporter transmembrane" evidence="8">
    <location>
        <begin position="43"/>
        <end position="452"/>
    </location>
</feature>
<evidence type="ECO:0000256" key="4">
    <source>
        <dbReference type="ARBA" id="ARBA00022737"/>
    </source>
</evidence>
<feature type="transmembrane region" description="Helical" evidence="7">
    <location>
        <begin position="360"/>
        <end position="378"/>
    </location>
</feature>
<dbReference type="VEuPathDB" id="FungiDB:PPTG_22444"/>
<keyword evidence="4" id="KW-0677">Repeat</keyword>
<feature type="transmembrane region" description="Helical" evidence="7">
    <location>
        <begin position="661"/>
        <end position="683"/>
    </location>
</feature>
<dbReference type="GO" id="GO:0005319">
    <property type="term" value="F:lipid transporter activity"/>
    <property type="evidence" value="ECO:0007669"/>
    <property type="project" value="TreeGrafter"/>
</dbReference>
<protein>
    <recommendedName>
        <fullName evidence="8">ABC-2 type transporter transmembrane domain-containing protein</fullName>
    </recommendedName>
</protein>
<reference evidence="9 10" key="2">
    <citation type="submission" date="2013-11" db="EMBL/GenBank/DDBJ databases">
        <title>The Genome Sequence of Phytophthora parasitica INRA-310.</title>
        <authorList>
            <consortium name="The Broad Institute Genomics Platform"/>
            <person name="Russ C."/>
            <person name="Tyler B."/>
            <person name="Panabieres F."/>
            <person name="Shan W."/>
            <person name="Tripathy S."/>
            <person name="Grunwald N."/>
            <person name="Machado M."/>
            <person name="Johnson C.S."/>
            <person name="Arredondo F."/>
            <person name="Hong C."/>
            <person name="Coffey M."/>
            <person name="Young S.K."/>
            <person name="Zeng Q."/>
            <person name="Gargeya S."/>
            <person name="Fitzgerald M."/>
            <person name="Abouelleil A."/>
            <person name="Alvarado L."/>
            <person name="Chapman S.B."/>
            <person name="Gainer-Dewar J."/>
            <person name="Goldberg J."/>
            <person name="Griggs A."/>
            <person name="Gujja S."/>
            <person name="Hansen M."/>
            <person name="Howarth C."/>
            <person name="Imamovic A."/>
            <person name="Ireland A."/>
            <person name="Larimer J."/>
            <person name="McCowan C."/>
            <person name="Murphy C."/>
            <person name="Pearson M."/>
            <person name="Poon T.W."/>
            <person name="Priest M."/>
            <person name="Roberts A."/>
            <person name="Saif S."/>
            <person name="Shea T."/>
            <person name="Sykes S."/>
            <person name="Wortman J."/>
            <person name="Nusbaum C."/>
            <person name="Birren B."/>
        </authorList>
    </citation>
    <scope>NUCLEOTIDE SEQUENCE [LARGE SCALE GENOMIC DNA]</scope>
    <source>
        <strain evidence="9 10">INRA-310</strain>
    </source>
</reference>
<feature type="transmembrane region" description="Helical" evidence="7">
    <location>
        <begin position="590"/>
        <end position="610"/>
    </location>
</feature>
<gene>
    <name evidence="9" type="ORF">PPTG_22444</name>
</gene>
<dbReference type="PANTHER" id="PTHR19229:SF36">
    <property type="entry name" value="ATP-BINDING CASSETTE SUB-FAMILY A MEMBER 2"/>
    <property type="match status" value="1"/>
</dbReference>
<comment type="subcellular location">
    <subcellularLocation>
        <location evidence="1">Membrane</location>
        <topology evidence="1">Multi-pass membrane protein</topology>
    </subcellularLocation>
</comment>
<evidence type="ECO:0000256" key="2">
    <source>
        <dbReference type="ARBA" id="ARBA00022448"/>
    </source>
</evidence>
<evidence type="ECO:0000256" key="5">
    <source>
        <dbReference type="ARBA" id="ARBA00022989"/>
    </source>
</evidence>
<dbReference type="GeneID" id="20191043"/>
<keyword evidence="5 7" id="KW-1133">Transmembrane helix</keyword>
<feature type="transmembrane region" description="Helical" evidence="7">
    <location>
        <begin position="41"/>
        <end position="60"/>
    </location>
</feature>
<proteinExistence type="predicted"/>
<evidence type="ECO:0000313" key="9">
    <source>
        <dbReference type="EMBL" id="ETN13011.1"/>
    </source>
</evidence>
<evidence type="ECO:0000256" key="3">
    <source>
        <dbReference type="ARBA" id="ARBA00022692"/>
    </source>
</evidence>
<reference evidence="10" key="1">
    <citation type="submission" date="2011-12" db="EMBL/GenBank/DDBJ databases">
        <authorList>
            <consortium name="The Broad Institute Genome Sequencing Platform"/>
            <person name="Russ C."/>
            <person name="Tyler B."/>
            <person name="Panabieres F."/>
            <person name="Shan W."/>
            <person name="Tripathy S."/>
            <person name="Grunwald N."/>
            <person name="Machado M."/>
            <person name="Young S.K."/>
            <person name="Zeng Q."/>
            <person name="Gargeya S."/>
            <person name="Fitzgerald M."/>
            <person name="Haas B."/>
            <person name="Abouelleil A."/>
            <person name="Alvarado L."/>
            <person name="Arachchi H.M."/>
            <person name="Berlin A."/>
            <person name="Chapman S.B."/>
            <person name="Gearin G."/>
            <person name="Goldberg J."/>
            <person name="Griggs A."/>
            <person name="Gujja S."/>
            <person name="Hansen M."/>
            <person name="Heiman D."/>
            <person name="Howarth C."/>
            <person name="Larimer J."/>
            <person name="Lui A."/>
            <person name="MacDonald P.J.P."/>
            <person name="McCowen C."/>
            <person name="Montmayeur A."/>
            <person name="Murphy C."/>
            <person name="Neiman D."/>
            <person name="Pearson M."/>
            <person name="Priest M."/>
            <person name="Roberts A."/>
            <person name="Saif S."/>
            <person name="Shea T."/>
            <person name="Sisk P."/>
            <person name="Stolte C."/>
            <person name="Sykes S."/>
            <person name="Wortman J."/>
            <person name="Nusbaum C."/>
            <person name="Birren B."/>
        </authorList>
    </citation>
    <scope>NUCLEOTIDE SEQUENCE [LARGE SCALE GENOMIC DNA]</scope>
    <source>
        <strain evidence="10">INRA-310</strain>
    </source>
</reference>
<dbReference type="GO" id="GO:0140359">
    <property type="term" value="F:ABC-type transporter activity"/>
    <property type="evidence" value="ECO:0007669"/>
    <property type="project" value="InterPro"/>
</dbReference>
<evidence type="ECO:0000313" key="10">
    <source>
        <dbReference type="Proteomes" id="UP000018817"/>
    </source>
</evidence>
<feature type="transmembrane region" description="Helical" evidence="7">
    <location>
        <begin position="257"/>
        <end position="278"/>
    </location>
</feature>
<feature type="domain" description="ABC-2 type transporter transmembrane" evidence="8">
    <location>
        <begin position="553"/>
        <end position="682"/>
    </location>
</feature>